<comment type="caution">
    <text evidence="1">The sequence shown here is derived from an EMBL/GenBank/DDBJ whole genome shotgun (WGS) entry which is preliminary data.</text>
</comment>
<evidence type="ECO:0008006" key="3">
    <source>
        <dbReference type="Google" id="ProtNLM"/>
    </source>
</evidence>
<sequence>MDSLDEETVSEYRSDLCMTSIGEFLIICGGDGDESGIDYSDLWCYNTINGAWKQYEIPVLSRDIHVDRRICANENLLYIMSQESREDDFRQIFSLVSFNVANATFNTLYTRPFDSYDDTPPPMVFSLFFSHNGSVYVMGRRASEDDDEDDDFEVIYKFCPVSSTWLLVPQNGTRLNVINKIYCTVHNNQLYVFVHNFLVSNLLREVMIFDFLTMTWTIRATSPKISCTLSFCLYALEWFKVNESFEPGAFQHYWAVINDSFLYNFDGVVNKVGSLNKLERFMVWPPSLYRLSLESVCRLPNARDHIKSLPPSIVDDLKLDDNNSSLDD</sequence>
<gene>
    <name evidence="1" type="ORF">RF11_04572</name>
</gene>
<keyword evidence="2" id="KW-1185">Reference proteome</keyword>
<accession>A0A0C2IF05</accession>
<reference evidence="1 2" key="1">
    <citation type="journal article" date="2014" name="Genome Biol. Evol.">
        <title>The genome of the myxosporean Thelohanellus kitauei shows adaptations to nutrient acquisition within its fish host.</title>
        <authorList>
            <person name="Yang Y."/>
            <person name="Xiong J."/>
            <person name="Zhou Z."/>
            <person name="Huo F."/>
            <person name="Miao W."/>
            <person name="Ran C."/>
            <person name="Liu Y."/>
            <person name="Zhang J."/>
            <person name="Feng J."/>
            <person name="Wang M."/>
            <person name="Wang M."/>
            <person name="Wang L."/>
            <person name="Yao B."/>
        </authorList>
    </citation>
    <scope>NUCLEOTIDE SEQUENCE [LARGE SCALE GENOMIC DNA]</scope>
    <source>
        <strain evidence="1">Wuqing</strain>
    </source>
</reference>
<dbReference type="InterPro" id="IPR015915">
    <property type="entry name" value="Kelch-typ_b-propeller"/>
</dbReference>
<evidence type="ECO:0000313" key="1">
    <source>
        <dbReference type="EMBL" id="KII63903.1"/>
    </source>
</evidence>
<organism evidence="1 2">
    <name type="scientific">Thelohanellus kitauei</name>
    <name type="common">Myxosporean</name>
    <dbReference type="NCBI Taxonomy" id="669202"/>
    <lineage>
        <taxon>Eukaryota</taxon>
        <taxon>Metazoa</taxon>
        <taxon>Cnidaria</taxon>
        <taxon>Myxozoa</taxon>
        <taxon>Myxosporea</taxon>
        <taxon>Bivalvulida</taxon>
        <taxon>Platysporina</taxon>
        <taxon>Myxobolidae</taxon>
        <taxon>Thelohanellus</taxon>
    </lineage>
</organism>
<dbReference type="Gene3D" id="2.120.10.80">
    <property type="entry name" value="Kelch-type beta propeller"/>
    <property type="match status" value="1"/>
</dbReference>
<dbReference type="EMBL" id="JWZT01004530">
    <property type="protein sequence ID" value="KII63903.1"/>
    <property type="molecule type" value="Genomic_DNA"/>
</dbReference>
<evidence type="ECO:0000313" key="2">
    <source>
        <dbReference type="Proteomes" id="UP000031668"/>
    </source>
</evidence>
<protein>
    <recommendedName>
        <fullName evidence="3">Kelch domain-containing protein 10</fullName>
    </recommendedName>
</protein>
<dbReference type="Proteomes" id="UP000031668">
    <property type="component" value="Unassembled WGS sequence"/>
</dbReference>
<name>A0A0C2IF05_THEKT</name>
<dbReference type="OrthoDB" id="7676067at2759"/>
<dbReference type="AlphaFoldDB" id="A0A0C2IF05"/>
<proteinExistence type="predicted"/>
<dbReference type="SUPFAM" id="SSF117281">
    <property type="entry name" value="Kelch motif"/>
    <property type="match status" value="1"/>
</dbReference>